<keyword evidence="2" id="KW-0012">Acyltransferase</keyword>
<sequence>MVTIERDTTGAHVDDCHTLARGLDRGFNEAGLDAMAETLPEQTQYLAFDGGELLGFASIDEHGPTVAELAWLAVRPAAQGAGVGSRLLDGVADRLAADGVELLTVKTLAATADSEHYARVRSFYEAAGFRHVETIDPYPEWEPGNPCAIYVKPLAVD</sequence>
<dbReference type="InterPro" id="IPR016181">
    <property type="entry name" value="Acyl_CoA_acyltransferase"/>
</dbReference>
<protein>
    <submittedName>
        <fullName evidence="4">Ribosomal-protein-alanine acetyltransferase</fullName>
    </submittedName>
</protein>
<dbReference type="PANTHER" id="PTHR43877">
    <property type="entry name" value="AMINOALKYLPHOSPHONATE N-ACETYLTRANSFERASE-RELATED-RELATED"/>
    <property type="match status" value="1"/>
</dbReference>
<dbReference type="Pfam" id="PF00583">
    <property type="entry name" value="Acetyltransf_1"/>
    <property type="match status" value="1"/>
</dbReference>
<keyword evidence="1 4" id="KW-0808">Transferase</keyword>
<dbReference type="Proteomes" id="UP000050535">
    <property type="component" value="Unassembled WGS sequence"/>
</dbReference>
<evidence type="ECO:0000256" key="2">
    <source>
        <dbReference type="ARBA" id="ARBA00023315"/>
    </source>
</evidence>
<feature type="domain" description="N-acetyltransferase" evidence="3">
    <location>
        <begin position="2"/>
        <end position="156"/>
    </location>
</feature>
<evidence type="ECO:0000256" key="1">
    <source>
        <dbReference type="ARBA" id="ARBA00022679"/>
    </source>
</evidence>
<dbReference type="PROSITE" id="PS51186">
    <property type="entry name" value="GNAT"/>
    <property type="match status" value="1"/>
</dbReference>
<reference evidence="5" key="1">
    <citation type="submission" date="2013-11" db="EMBL/GenBank/DDBJ databases">
        <authorList>
            <person name="Hoang H.T."/>
            <person name="Killian M.L."/>
            <person name="Madson D.M."/>
            <person name="Arruda P.H.E."/>
            <person name="Sun D."/>
            <person name="Schwartz K.J."/>
            <person name="Yoon K."/>
        </authorList>
    </citation>
    <scope>NUCLEOTIDE SEQUENCE [LARGE SCALE GENOMIC DNA]</scope>
    <source>
        <strain evidence="5">CDK2</strain>
    </source>
</reference>
<dbReference type="InterPro" id="IPR050832">
    <property type="entry name" value="Bact_Acetyltransf"/>
</dbReference>
<name>A0A0P7GQS1_9EURY</name>
<dbReference type="RefSeq" id="WP_054584121.1">
    <property type="nucleotide sequence ID" value="NZ_LGUC01000001.1"/>
</dbReference>
<dbReference type="AlphaFoldDB" id="A0A0P7GQS1"/>
<keyword evidence="5" id="KW-1185">Reference proteome</keyword>
<dbReference type="EMBL" id="LGUC01000001">
    <property type="protein sequence ID" value="KPN31562.1"/>
    <property type="molecule type" value="Genomic_DNA"/>
</dbReference>
<dbReference type="STRING" id="699431.SY89_02310"/>
<comment type="caution">
    <text evidence="4">The sequence shown here is derived from an EMBL/GenBank/DDBJ whole genome shotgun (WGS) entry which is preliminary data.</text>
</comment>
<dbReference type="InterPro" id="IPR000182">
    <property type="entry name" value="GNAT_dom"/>
</dbReference>
<evidence type="ECO:0000313" key="4">
    <source>
        <dbReference type="EMBL" id="KPN31562.1"/>
    </source>
</evidence>
<gene>
    <name evidence="4" type="ORF">SY89_02310</name>
</gene>
<accession>A0A0P7GQS1</accession>
<evidence type="ECO:0000259" key="3">
    <source>
        <dbReference type="PROSITE" id="PS51186"/>
    </source>
</evidence>
<evidence type="ECO:0000313" key="5">
    <source>
        <dbReference type="Proteomes" id="UP000050535"/>
    </source>
</evidence>
<dbReference type="GO" id="GO:0016747">
    <property type="term" value="F:acyltransferase activity, transferring groups other than amino-acyl groups"/>
    <property type="evidence" value="ECO:0007669"/>
    <property type="project" value="InterPro"/>
</dbReference>
<dbReference type="SUPFAM" id="SSF55729">
    <property type="entry name" value="Acyl-CoA N-acyltransferases (Nat)"/>
    <property type="match status" value="1"/>
</dbReference>
<organism evidence="4 5">
    <name type="scientific">Halolamina pelagica</name>
    <dbReference type="NCBI Taxonomy" id="699431"/>
    <lineage>
        <taxon>Archaea</taxon>
        <taxon>Methanobacteriati</taxon>
        <taxon>Methanobacteriota</taxon>
        <taxon>Stenosarchaea group</taxon>
        <taxon>Halobacteria</taxon>
        <taxon>Halobacteriales</taxon>
        <taxon>Haloferacaceae</taxon>
    </lineage>
</organism>
<proteinExistence type="predicted"/>
<dbReference type="OrthoDB" id="11597at2157"/>
<dbReference type="CDD" id="cd04301">
    <property type="entry name" value="NAT_SF"/>
    <property type="match status" value="1"/>
</dbReference>
<dbReference type="Gene3D" id="3.40.630.30">
    <property type="match status" value="1"/>
</dbReference>